<sequence length="120" mass="14072">MVEIYSICGKWKQNDDPQWEFVADIERLGSLSQIDENVTFDDLVKMITEDLDVHDQDIALSYGFPWNMKCMIQNSPPVDIRNDRQLRAFIDKIKRNYELIPLCVTLSKKPGFSCVLPKFW</sequence>
<keyword evidence="2" id="KW-1185">Reference proteome</keyword>
<dbReference type="Proteomes" id="UP000886595">
    <property type="component" value="Unassembled WGS sequence"/>
</dbReference>
<evidence type="ECO:0000313" key="2">
    <source>
        <dbReference type="Proteomes" id="UP000886595"/>
    </source>
</evidence>
<dbReference type="AlphaFoldDB" id="A0A8X7S150"/>
<dbReference type="OrthoDB" id="1041602at2759"/>
<protein>
    <submittedName>
        <fullName evidence="1">Uncharacterized protein</fullName>
    </submittedName>
</protein>
<dbReference type="EMBL" id="JAAMPC010000009">
    <property type="protein sequence ID" value="KAG2297732.1"/>
    <property type="molecule type" value="Genomic_DNA"/>
</dbReference>
<reference evidence="1 2" key="1">
    <citation type="submission" date="2020-02" db="EMBL/GenBank/DDBJ databases">
        <authorList>
            <person name="Ma Q."/>
            <person name="Huang Y."/>
            <person name="Song X."/>
            <person name="Pei D."/>
        </authorList>
    </citation>
    <scope>NUCLEOTIDE SEQUENCE [LARGE SCALE GENOMIC DNA]</scope>
    <source>
        <strain evidence="1">Sxm20200214</strain>
        <tissue evidence="1">Leaf</tissue>
    </source>
</reference>
<gene>
    <name evidence="1" type="ORF">Bca52824_044401</name>
</gene>
<proteinExistence type="predicted"/>
<evidence type="ECO:0000313" key="1">
    <source>
        <dbReference type="EMBL" id="KAG2297732.1"/>
    </source>
</evidence>
<comment type="caution">
    <text evidence="1">The sequence shown here is derived from an EMBL/GenBank/DDBJ whole genome shotgun (WGS) entry which is preliminary data.</text>
</comment>
<name>A0A8X7S150_BRACI</name>
<organism evidence="1 2">
    <name type="scientific">Brassica carinata</name>
    <name type="common">Ethiopian mustard</name>
    <name type="synonym">Abyssinian cabbage</name>
    <dbReference type="NCBI Taxonomy" id="52824"/>
    <lineage>
        <taxon>Eukaryota</taxon>
        <taxon>Viridiplantae</taxon>
        <taxon>Streptophyta</taxon>
        <taxon>Embryophyta</taxon>
        <taxon>Tracheophyta</taxon>
        <taxon>Spermatophyta</taxon>
        <taxon>Magnoliopsida</taxon>
        <taxon>eudicotyledons</taxon>
        <taxon>Gunneridae</taxon>
        <taxon>Pentapetalae</taxon>
        <taxon>rosids</taxon>
        <taxon>malvids</taxon>
        <taxon>Brassicales</taxon>
        <taxon>Brassicaceae</taxon>
        <taxon>Brassiceae</taxon>
        <taxon>Brassica</taxon>
    </lineage>
</organism>
<accession>A0A8X7S150</accession>